<reference evidence="3 4" key="1">
    <citation type="journal article" date="2014" name="Genome Biol.">
        <title>Transcriptome and methylome profiling reveals relics of genome dominance in the mesopolyploid Brassica oleracea.</title>
        <authorList>
            <person name="Parkin I.A."/>
            <person name="Koh C."/>
            <person name="Tang H."/>
            <person name="Robinson S.J."/>
            <person name="Kagale S."/>
            <person name="Clarke W.E."/>
            <person name="Town C.D."/>
            <person name="Nixon J."/>
            <person name="Krishnakumar V."/>
            <person name="Bidwell S.L."/>
            <person name="Denoeud F."/>
            <person name="Belcram H."/>
            <person name="Links M.G."/>
            <person name="Just J."/>
            <person name="Clarke C."/>
            <person name="Bender T."/>
            <person name="Huebert T."/>
            <person name="Mason A.S."/>
            <person name="Pires J.C."/>
            <person name="Barker G."/>
            <person name="Moore J."/>
            <person name="Walley P.G."/>
            <person name="Manoli S."/>
            <person name="Batley J."/>
            <person name="Edwards D."/>
            <person name="Nelson M.N."/>
            <person name="Wang X."/>
            <person name="Paterson A.H."/>
            <person name="King G."/>
            <person name="Bancroft I."/>
            <person name="Chalhoub B."/>
            <person name="Sharpe A.G."/>
        </authorList>
    </citation>
    <scope>NUCLEOTIDE SEQUENCE</scope>
    <source>
        <strain evidence="3 4">cv. TO1000</strain>
    </source>
</reference>
<dbReference type="PANTHER" id="PTHR47723:SF19">
    <property type="entry name" value="POLYNUCLEOTIDYL TRANSFERASE, RIBONUCLEASE H-LIKE SUPERFAMILY PROTEIN"/>
    <property type="match status" value="1"/>
</dbReference>
<feature type="domain" description="RNase H type-1" evidence="2">
    <location>
        <begin position="6"/>
        <end position="72"/>
    </location>
</feature>
<dbReference type="eggNOG" id="KOG1075">
    <property type="taxonomic scope" value="Eukaryota"/>
</dbReference>
<dbReference type="OMA" id="VCFKWIP"/>
<evidence type="ECO:0000313" key="3">
    <source>
        <dbReference type="EnsemblPlants" id="Bo2g166320.1"/>
    </source>
</evidence>
<evidence type="ECO:0000256" key="1">
    <source>
        <dbReference type="SAM" id="Phobius"/>
    </source>
</evidence>
<keyword evidence="1" id="KW-0812">Transmembrane</keyword>
<dbReference type="PANTHER" id="PTHR47723">
    <property type="entry name" value="OS05G0353850 PROTEIN"/>
    <property type="match status" value="1"/>
</dbReference>
<dbReference type="SUPFAM" id="SSF53098">
    <property type="entry name" value="Ribonuclease H-like"/>
    <property type="match status" value="1"/>
</dbReference>
<feature type="transmembrane region" description="Helical" evidence="1">
    <location>
        <begin position="35"/>
        <end position="57"/>
    </location>
</feature>
<name>A0A0D3AYQ2_BRAOL</name>
<accession>A0A0D3AYQ2</accession>
<keyword evidence="4" id="KW-1185">Reference proteome</keyword>
<evidence type="ECO:0000259" key="2">
    <source>
        <dbReference type="Pfam" id="PF13456"/>
    </source>
</evidence>
<dbReference type="Gramene" id="Bo2g166320.1">
    <property type="protein sequence ID" value="Bo2g166320.1"/>
    <property type="gene ID" value="Bo2g166320"/>
</dbReference>
<dbReference type="InterPro" id="IPR012337">
    <property type="entry name" value="RNaseH-like_sf"/>
</dbReference>
<keyword evidence="1" id="KW-0472">Membrane</keyword>
<keyword evidence="1" id="KW-1133">Transmembrane helix</keyword>
<sequence>MSKSKELVFQKLQCESDSSQLIKAISLRKPPPPEIYGVITDILCLSLHFISVSFHWIPRDKNKTADCLAKQALASEAAVMNPSLMGI</sequence>
<organism evidence="3 4">
    <name type="scientific">Brassica oleracea var. oleracea</name>
    <dbReference type="NCBI Taxonomy" id="109376"/>
    <lineage>
        <taxon>Eukaryota</taxon>
        <taxon>Viridiplantae</taxon>
        <taxon>Streptophyta</taxon>
        <taxon>Embryophyta</taxon>
        <taxon>Tracheophyta</taxon>
        <taxon>Spermatophyta</taxon>
        <taxon>Magnoliopsida</taxon>
        <taxon>eudicotyledons</taxon>
        <taxon>Gunneridae</taxon>
        <taxon>Pentapetalae</taxon>
        <taxon>rosids</taxon>
        <taxon>malvids</taxon>
        <taxon>Brassicales</taxon>
        <taxon>Brassicaceae</taxon>
        <taxon>Brassiceae</taxon>
        <taxon>Brassica</taxon>
    </lineage>
</organism>
<evidence type="ECO:0000313" key="4">
    <source>
        <dbReference type="Proteomes" id="UP000032141"/>
    </source>
</evidence>
<protein>
    <recommendedName>
        <fullName evidence="2">RNase H type-1 domain-containing protein</fullName>
    </recommendedName>
</protein>
<dbReference type="InterPro" id="IPR002156">
    <property type="entry name" value="RNaseH_domain"/>
</dbReference>
<dbReference type="GO" id="GO:0003676">
    <property type="term" value="F:nucleic acid binding"/>
    <property type="evidence" value="ECO:0007669"/>
    <property type="project" value="InterPro"/>
</dbReference>
<dbReference type="Gene3D" id="3.30.420.10">
    <property type="entry name" value="Ribonuclease H-like superfamily/Ribonuclease H"/>
    <property type="match status" value="1"/>
</dbReference>
<dbReference type="InterPro" id="IPR053151">
    <property type="entry name" value="RNase_H-like"/>
</dbReference>
<reference evidence="3" key="2">
    <citation type="submission" date="2015-03" db="UniProtKB">
        <authorList>
            <consortium name="EnsemblPlants"/>
        </authorList>
    </citation>
    <scope>IDENTIFICATION</scope>
</reference>
<dbReference type="AlphaFoldDB" id="A0A0D3AYQ2"/>
<dbReference type="InterPro" id="IPR044730">
    <property type="entry name" value="RNase_H-like_dom_plant"/>
</dbReference>
<dbReference type="CDD" id="cd06222">
    <property type="entry name" value="RNase_H_like"/>
    <property type="match status" value="1"/>
</dbReference>
<proteinExistence type="predicted"/>
<dbReference type="Pfam" id="PF13456">
    <property type="entry name" value="RVT_3"/>
    <property type="match status" value="1"/>
</dbReference>
<dbReference type="EnsemblPlants" id="Bo2g166320.1">
    <property type="protein sequence ID" value="Bo2g166320.1"/>
    <property type="gene ID" value="Bo2g166320"/>
</dbReference>
<dbReference type="InterPro" id="IPR036397">
    <property type="entry name" value="RNaseH_sf"/>
</dbReference>
<dbReference type="Proteomes" id="UP000032141">
    <property type="component" value="Chromosome C2"/>
</dbReference>
<dbReference type="GO" id="GO:0004523">
    <property type="term" value="F:RNA-DNA hybrid ribonuclease activity"/>
    <property type="evidence" value="ECO:0007669"/>
    <property type="project" value="InterPro"/>
</dbReference>
<dbReference type="HOGENOM" id="CLU_000680_5_4_1"/>